<dbReference type="KEGG" id="pfer:IRI77_13605"/>
<dbReference type="Proteomes" id="UP000593892">
    <property type="component" value="Chromosome"/>
</dbReference>
<organism evidence="4 5">
    <name type="scientific">Paludibaculum fermentans</name>
    <dbReference type="NCBI Taxonomy" id="1473598"/>
    <lineage>
        <taxon>Bacteria</taxon>
        <taxon>Pseudomonadati</taxon>
        <taxon>Acidobacteriota</taxon>
        <taxon>Terriglobia</taxon>
        <taxon>Bryobacterales</taxon>
        <taxon>Bryobacteraceae</taxon>
        <taxon>Paludibaculum</taxon>
    </lineage>
</organism>
<gene>
    <name evidence="4" type="ORF">IRI77_13605</name>
</gene>
<dbReference type="SUPFAM" id="SSF50939">
    <property type="entry name" value="Sialidases"/>
    <property type="match status" value="1"/>
</dbReference>
<accession>A0A7S7SNV6</accession>
<dbReference type="InterPro" id="IPR031778">
    <property type="entry name" value="Sortilin_N"/>
</dbReference>
<dbReference type="PANTHER" id="PTHR43739">
    <property type="entry name" value="XYLOGLUCANASE (EUROFUNG)"/>
    <property type="match status" value="1"/>
</dbReference>
<dbReference type="InterPro" id="IPR036278">
    <property type="entry name" value="Sialidase_sf"/>
</dbReference>
<dbReference type="CDD" id="cd15482">
    <property type="entry name" value="Sialidase_non-viral"/>
    <property type="match status" value="2"/>
</dbReference>
<reference evidence="4 5" key="1">
    <citation type="submission" date="2020-10" db="EMBL/GenBank/DDBJ databases">
        <title>Complete genome sequence of Paludibaculum fermentans P105T, a facultatively anaerobic acidobacterium capable of dissimilatory Fe(III) reduction.</title>
        <authorList>
            <person name="Dedysh S.N."/>
            <person name="Beletsky A.V."/>
            <person name="Kulichevskaya I.S."/>
            <person name="Mardanov A.V."/>
            <person name="Ravin N.V."/>
        </authorList>
    </citation>
    <scope>NUCLEOTIDE SEQUENCE [LARGE SCALE GENOMIC DNA]</scope>
    <source>
        <strain evidence="4 5">P105</strain>
    </source>
</reference>
<dbReference type="PANTHER" id="PTHR43739:SF5">
    <property type="entry name" value="EXO-ALPHA-SIALIDASE"/>
    <property type="match status" value="1"/>
</dbReference>
<sequence length="694" mass="75952">MFFFRFLLIAALLPVSTSHNGWSVVGPGGGGAMFHPTISPHDPNRVLVGCDMTGSYLSEDGGKSWKMFNLRGPARFFLFDPSDPKVAYAKTIGLWRSADSGHTWTMVYPANAAIEADGDHADERVVSDEPGIDALTIHQGRLWAAMGTALKSSRDGGKTWAPVATLPERGMHIVGDAGRIHVIGANSLSTVEGGKSSTWPHAAFVDVAAGIENGKVYFYGASKEGLFISGDGQSWRKSSLHGSVRAVAASERNGRTAYASYQDGASFGVARTADGGETWTLGWKESRQKAVNVDDGWVSDRFGPGWGEHPLTLGVSPTQPELAYGTDLGRTLRTTDGGATWRNTYTNKMPDGSYASTGLDVTTNYGIHFDPFRSSHLFLSVTDIGMMMSENGGQSWRSATEHGVPEAWWNTTYWIEFDPQVKDRIYAVTGDTHDLPRPKMWRFRSPMQFKGGVVRSDDGGKTWRALKNGLPETSVTHLLLDRDNHERLYITGFGRGVFRSDDGGTSWQKKSSGLPEKEPFAWRLAQDSKGTLYLVVARRSEDGSIGNDRDGALYKSADHGDTWQRASLPEGVNGPNGIVVDSKDPRRLYLAAWARKGAKNGGIFLSEDAGVSWKNVHSADQHVYDVTQDPARPEVLYATGYESSVWRSGDRGATWKRVPGYDFKWGQRVTVDPYAKDMIYVSTFGGGVWHGPAR</sequence>
<dbReference type="Pfam" id="PF15902">
    <property type="entry name" value="Sortilin-Vps10"/>
    <property type="match status" value="1"/>
</dbReference>
<keyword evidence="5" id="KW-1185">Reference proteome</keyword>
<evidence type="ECO:0000256" key="2">
    <source>
        <dbReference type="SAM" id="SignalP"/>
    </source>
</evidence>
<dbReference type="InterPro" id="IPR015943">
    <property type="entry name" value="WD40/YVTN_repeat-like_dom_sf"/>
</dbReference>
<dbReference type="InterPro" id="IPR052025">
    <property type="entry name" value="Xyloglucanase_GH74"/>
</dbReference>
<dbReference type="RefSeq" id="WP_194452593.1">
    <property type="nucleotide sequence ID" value="NZ_CP063849.1"/>
</dbReference>
<evidence type="ECO:0000313" key="5">
    <source>
        <dbReference type="Proteomes" id="UP000593892"/>
    </source>
</evidence>
<evidence type="ECO:0000256" key="1">
    <source>
        <dbReference type="ARBA" id="ARBA00022737"/>
    </source>
</evidence>
<feature type="domain" description="Sortilin N-terminal" evidence="3">
    <location>
        <begin position="453"/>
        <end position="565"/>
    </location>
</feature>
<dbReference type="Gene3D" id="2.130.10.10">
    <property type="entry name" value="YVTN repeat-like/Quinoprotein amine dehydrogenase"/>
    <property type="match status" value="3"/>
</dbReference>
<protein>
    <recommendedName>
        <fullName evidence="3">Sortilin N-terminal domain-containing protein</fullName>
    </recommendedName>
</protein>
<dbReference type="SUPFAM" id="SSF110296">
    <property type="entry name" value="Oligoxyloglucan reducing end-specific cellobiohydrolase"/>
    <property type="match status" value="2"/>
</dbReference>
<dbReference type="GO" id="GO:0010411">
    <property type="term" value="P:xyloglucan metabolic process"/>
    <property type="evidence" value="ECO:0007669"/>
    <property type="project" value="TreeGrafter"/>
</dbReference>
<feature type="signal peptide" evidence="2">
    <location>
        <begin position="1"/>
        <end position="21"/>
    </location>
</feature>
<dbReference type="EMBL" id="CP063849">
    <property type="protein sequence ID" value="QOY90936.1"/>
    <property type="molecule type" value="Genomic_DNA"/>
</dbReference>
<evidence type="ECO:0000313" key="4">
    <source>
        <dbReference type="EMBL" id="QOY90936.1"/>
    </source>
</evidence>
<keyword evidence="1" id="KW-0677">Repeat</keyword>
<keyword evidence="2" id="KW-0732">Signal</keyword>
<dbReference type="AlphaFoldDB" id="A0A7S7SNV6"/>
<feature type="chain" id="PRO_5032614105" description="Sortilin N-terminal domain-containing protein" evidence="2">
    <location>
        <begin position="22"/>
        <end position="694"/>
    </location>
</feature>
<name>A0A7S7SNV6_PALFE</name>
<evidence type="ECO:0000259" key="3">
    <source>
        <dbReference type="Pfam" id="PF15902"/>
    </source>
</evidence>
<proteinExistence type="predicted"/>